<keyword evidence="7" id="KW-1185">Reference proteome</keyword>
<dbReference type="Proteomes" id="UP000601099">
    <property type="component" value="Unassembled WGS sequence"/>
</dbReference>
<keyword evidence="6" id="KW-0378">Hydrolase</keyword>
<comment type="caution">
    <text evidence="6">The sequence shown here is derived from an EMBL/GenBank/DDBJ whole genome shotgun (WGS) entry which is preliminary data.</text>
</comment>
<accession>A0ABS0L4B9</accession>
<gene>
    <name evidence="6" type="ORF">I5L79_15675</name>
</gene>
<keyword evidence="2" id="KW-0680">Restriction system</keyword>
<keyword evidence="6" id="KW-0540">Nuclease</keyword>
<feature type="region of interest" description="Disordered" evidence="4">
    <location>
        <begin position="445"/>
        <end position="475"/>
    </location>
</feature>
<reference evidence="6 7" key="1">
    <citation type="submission" date="2020-11" db="EMBL/GenBank/DDBJ databases">
        <title>Hymenobacter sp.</title>
        <authorList>
            <person name="Kim M.K."/>
        </authorList>
    </citation>
    <scope>NUCLEOTIDE SEQUENCE [LARGE SCALE GENOMIC DNA]</scope>
    <source>
        <strain evidence="6 7">BT594</strain>
    </source>
</reference>
<dbReference type="PANTHER" id="PTHR30408">
    <property type="entry name" value="TYPE-1 RESTRICTION ENZYME ECOKI SPECIFICITY PROTEIN"/>
    <property type="match status" value="1"/>
</dbReference>
<dbReference type="Gene3D" id="1.10.287.1120">
    <property type="entry name" value="Bipartite methylase S protein"/>
    <property type="match status" value="1"/>
</dbReference>
<evidence type="ECO:0000259" key="5">
    <source>
        <dbReference type="Pfam" id="PF01420"/>
    </source>
</evidence>
<evidence type="ECO:0000256" key="4">
    <source>
        <dbReference type="SAM" id="MobiDB-lite"/>
    </source>
</evidence>
<feature type="compositionally biased region" description="Acidic residues" evidence="4">
    <location>
        <begin position="450"/>
        <end position="475"/>
    </location>
</feature>
<dbReference type="InterPro" id="IPR052021">
    <property type="entry name" value="Type-I_RS_S_subunit"/>
</dbReference>
<protein>
    <submittedName>
        <fullName evidence="6">Restriction endonuclease subunit S</fullName>
    </submittedName>
</protein>
<dbReference type="Pfam" id="PF01420">
    <property type="entry name" value="Methylase_S"/>
    <property type="match status" value="1"/>
</dbReference>
<dbReference type="PANTHER" id="PTHR30408:SF12">
    <property type="entry name" value="TYPE I RESTRICTION ENZYME MJAVIII SPECIFICITY SUBUNIT"/>
    <property type="match status" value="1"/>
</dbReference>
<dbReference type="InterPro" id="IPR044946">
    <property type="entry name" value="Restrct_endonuc_typeI_TRD_sf"/>
</dbReference>
<keyword evidence="6" id="KW-0255">Endonuclease</keyword>
<name>A0ABS0L4B9_9BACT</name>
<evidence type="ECO:0000256" key="1">
    <source>
        <dbReference type="ARBA" id="ARBA00010923"/>
    </source>
</evidence>
<feature type="domain" description="Type I restriction modification DNA specificity" evidence="5">
    <location>
        <begin position="234"/>
        <end position="399"/>
    </location>
</feature>
<keyword evidence="3" id="KW-0238">DNA-binding</keyword>
<proteinExistence type="inferred from homology"/>
<dbReference type="Gene3D" id="3.90.220.20">
    <property type="entry name" value="DNA methylase specificity domains"/>
    <property type="match status" value="2"/>
</dbReference>
<dbReference type="SUPFAM" id="SSF116734">
    <property type="entry name" value="DNA methylase specificity domain"/>
    <property type="match status" value="2"/>
</dbReference>
<organism evidence="6 7">
    <name type="scientific">Hymenobacter guriensis</name>
    <dbReference type="NCBI Taxonomy" id="2793065"/>
    <lineage>
        <taxon>Bacteria</taxon>
        <taxon>Pseudomonadati</taxon>
        <taxon>Bacteroidota</taxon>
        <taxon>Cytophagia</taxon>
        <taxon>Cytophagales</taxon>
        <taxon>Hymenobacteraceae</taxon>
        <taxon>Hymenobacter</taxon>
    </lineage>
</organism>
<dbReference type="GO" id="GO:0004519">
    <property type="term" value="F:endonuclease activity"/>
    <property type="evidence" value="ECO:0007669"/>
    <property type="project" value="UniProtKB-KW"/>
</dbReference>
<evidence type="ECO:0000313" key="6">
    <source>
        <dbReference type="EMBL" id="MBG8554993.1"/>
    </source>
</evidence>
<comment type="similarity">
    <text evidence="1">Belongs to the type-I restriction system S methylase family.</text>
</comment>
<evidence type="ECO:0000256" key="3">
    <source>
        <dbReference type="ARBA" id="ARBA00023125"/>
    </source>
</evidence>
<evidence type="ECO:0000313" key="7">
    <source>
        <dbReference type="Proteomes" id="UP000601099"/>
    </source>
</evidence>
<sequence length="475" mass="53459">MNQSLSAYPEYKPAGLPWLAKVPAHWAIKRAKQVFRTIDQRSETGAEEKLTVSSKNGVVPRREQKVTMFMAASYVGHKLCWPGDLVVNSLWAWANGLGFAKHHGIISTAYSVYRPLPEYGEAGPYLDYLLRSSAFQWEFQIGSKGIWISRLQLTDDTFMRMPILLPPLPEQQRIVAFLDGKTRQIARLLRNKRQLIKLLTEQRQAIIQRAVTQGVDADAQHRDSGVAWLGEVPAHWEVKSLKQITELIQTGPFGSQLHAEDYIEGGIPVINPSHLINGKIVPDYNVAVSEQFRIQLERHTLHKGDIVFARRGEMGRCSLVTDDSEGWLCGTGCLKVILSKKMVVPLYISIVLSSQGIKDLLVLESVGSTMDNLNTSILGRLQLPVPPIEEQENILEYINLKTRLIDQTIARAQREIELIQEYRTSLIVDVVTGRVDVRHLAEATSGAELPAEDELDLEDEESEEELLIETEDGRD</sequence>
<dbReference type="EMBL" id="JADWYK010000010">
    <property type="protein sequence ID" value="MBG8554993.1"/>
    <property type="molecule type" value="Genomic_DNA"/>
</dbReference>
<dbReference type="InterPro" id="IPR000055">
    <property type="entry name" value="Restrct_endonuc_typeI_TRD"/>
</dbReference>
<evidence type="ECO:0000256" key="2">
    <source>
        <dbReference type="ARBA" id="ARBA00022747"/>
    </source>
</evidence>
<dbReference type="RefSeq" id="WP_196956015.1">
    <property type="nucleotide sequence ID" value="NZ_JADWYK010000010.1"/>
</dbReference>